<evidence type="ECO:0000259" key="2">
    <source>
        <dbReference type="Pfam" id="PF12904"/>
    </source>
</evidence>
<dbReference type="InterPro" id="IPR024749">
    <property type="entry name" value="Collagen-bd_put"/>
</dbReference>
<proteinExistence type="predicted"/>
<sequence length="609" mass="68315">MLTYSPTSSFNRSRPSVTPPAPPCRGRPVKWRRAFFHQSPGEADLSRSRLRSRAARMRLHCCRDAGEEIIEAPHGTWTTYQFSPKNSVKMLSFSRKLISAAYVATILRIAAAWSPPPEYALFASENGHYFQTIDHKPFFWQADTAWFLFNRLTFEEADTYLKDRHGKGFNVVQAVGAHPDSITEPDRLGNPSWIDGDVTRSNLDHWAFVDKVVEHAWEEYGIRIALHPAWGKYVHNDAGVAGFFDAAATRLFGEFVGERYPYVPKIIFGDTNPWWKNKTAMARDYAYGGVRETKLSGEYEVIDYTDVYEAFAEGIVDGEKTALGDEWGKPIDNGLIYQPMVSMHPTNQWFADGPLALSSSFFGNSSWLGFDTSQSGHSDYPPNAPIPWWSCRRGWEPAELMYAVGETTSGKKRPAIENEPHYEGRWNNAKAHLSVWNASDVRIGNWQTAFTGMAGLTYGSNSVWQMTSELYLNAGGGPPIYWTEGIAQPGSAEVQWVKKAILDRGEETYFDRIPAQDIIVGNPGISDARITATRDSKGSWLMVYSPNSTITIDTGSLTGCNVTASWFSPVSGEYTKFDYEQCTGTGVRRFELPVEDGHQDWALVFDAHA</sequence>
<evidence type="ECO:0000259" key="3">
    <source>
        <dbReference type="Pfam" id="PF13204"/>
    </source>
</evidence>
<dbReference type="AlphaFoldDB" id="A0A9W4S0G1"/>
<feature type="compositionally biased region" description="Polar residues" evidence="1">
    <location>
        <begin position="1"/>
        <end position="16"/>
    </location>
</feature>
<name>A0A9W4S0G1_9PEZI</name>
<dbReference type="PANTHER" id="PTHR37836:SF2">
    <property type="entry name" value="DUF4038 DOMAIN-CONTAINING PROTEIN"/>
    <property type="match status" value="1"/>
</dbReference>
<gene>
    <name evidence="4" type="ORF">CGXH109_LOCUS91397</name>
</gene>
<dbReference type="PANTHER" id="PTHR37836">
    <property type="entry name" value="LMO1036 PROTEIN"/>
    <property type="match status" value="1"/>
</dbReference>
<evidence type="ECO:0008006" key="6">
    <source>
        <dbReference type="Google" id="ProtNLM"/>
    </source>
</evidence>
<comment type="caution">
    <text evidence="4">The sequence shown here is derived from an EMBL/GenBank/DDBJ whole genome shotgun (WGS) entry which is preliminary data.</text>
</comment>
<dbReference type="Gene3D" id="3.20.20.80">
    <property type="entry name" value="Glycosidases"/>
    <property type="match status" value="1"/>
</dbReference>
<dbReference type="Pfam" id="PF12904">
    <property type="entry name" value="Collagen_bind_2"/>
    <property type="match status" value="1"/>
</dbReference>
<organism evidence="4 5">
    <name type="scientific">Colletotrichum noveboracense</name>
    <dbReference type="NCBI Taxonomy" id="2664923"/>
    <lineage>
        <taxon>Eukaryota</taxon>
        <taxon>Fungi</taxon>
        <taxon>Dikarya</taxon>
        <taxon>Ascomycota</taxon>
        <taxon>Pezizomycotina</taxon>
        <taxon>Sordariomycetes</taxon>
        <taxon>Hypocreomycetidae</taxon>
        <taxon>Glomerellales</taxon>
        <taxon>Glomerellaceae</taxon>
        <taxon>Colletotrichum</taxon>
        <taxon>Colletotrichum gloeosporioides species complex</taxon>
    </lineage>
</organism>
<accession>A0A9W4S0G1</accession>
<evidence type="ECO:0000256" key="1">
    <source>
        <dbReference type="SAM" id="MobiDB-lite"/>
    </source>
</evidence>
<evidence type="ECO:0000313" key="4">
    <source>
        <dbReference type="EMBL" id="CAI0649984.1"/>
    </source>
</evidence>
<dbReference type="Pfam" id="PF13204">
    <property type="entry name" value="Apiosidase"/>
    <property type="match status" value="1"/>
</dbReference>
<dbReference type="InterPro" id="IPR025277">
    <property type="entry name" value="Apiosidase-like_cat_dom"/>
</dbReference>
<feature type="domain" description="Apiosidase-like catalytic" evidence="3">
    <location>
        <begin position="124"/>
        <end position="503"/>
    </location>
</feature>
<reference evidence="4" key="1">
    <citation type="submission" date="2022-08" db="EMBL/GenBank/DDBJ databases">
        <authorList>
            <person name="Giroux E."/>
            <person name="Giroux E."/>
        </authorList>
    </citation>
    <scope>NUCLEOTIDE SEQUENCE</scope>
    <source>
        <strain evidence="4">H1091258</strain>
    </source>
</reference>
<dbReference type="Proteomes" id="UP001152533">
    <property type="component" value="Unassembled WGS sequence"/>
</dbReference>
<evidence type="ECO:0000313" key="5">
    <source>
        <dbReference type="Proteomes" id="UP001152533"/>
    </source>
</evidence>
<dbReference type="EMBL" id="CAMGZC010000785">
    <property type="protein sequence ID" value="CAI0649984.1"/>
    <property type="molecule type" value="Genomic_DNA"/>
</dbReference>
<feature type="region of interest" description="Disordered" evidence="1">
    <location>
        <begin position="1"/>
        <end position="26"/>
    </location>
</feature>
<protein>
    <recommendedName>
        <fullName evidence="6">DUF4038 domain-containing protein</fullName>
    </recommendedName>
</protein>
<feature type="domain" description="Putative collagen-binding" evidence="2">
    <location>
        <begin position="513"/>
        <end position="606"/>
    </location>
</feature>
<keyword evidence="5" id="KW-1185">Reference proteome</keyword>